<dbReference type="PANTHER" id="PTHR48081">
    <property type="entry name" value="AB HYDROLASE SUPERFAMILY PROTEIN C4A8.06C"/>
    <property type="match status" value="1"/>
</dbReference>
<gene>
    <name evidence="3" type="ORF">GCM10023200_59040</name>
</gene>
<dbReference type="Proteomes" id="UP001500928">
    <property type="component" value="Unassembled WGS sequence"/>
</dbReference>
<dbReference type="InterPro" id="IPR029058">
    <property type="entry name" value="AB_hydrolase_fold"/>
</dbReference>
<dbReference type="EMBL" id="BAABHO010000087">
    <property type="protein sequence ID" value="GAA4813435.1"/>
    <property type="molecule type" value="Genomic_DNA"/>
</dbReference>
<reference evidence="4" key="1">
    <citation type="journal article" date="2019" name="Int. J. Syst. Evol. Microbiol.">
        <title>The Global Catalogue of Microorganisms (GCM) 10K type strain sequencing project: providing services to taxonomists for standard genome sequencing and annotation.</title>
        <authorList>
            <consortium name="The Broad Institute Genomics Platform"/>
            <consortium name="The Broad Institute Genome Sequencing Center for Infectious Disease"/>
            <person name="Wu L."/>
            <person name="Ma J."/>
        </authorList>
    </citation>
    <scope>NUCLEOTIDE SEQUENCE [LARGE SCALE GENOMIC DNA]</scope>
    <source>
        <strain evidence="4">JCM 17979</strain>
    </source>
</reference>
<name>A0ABP9CPZ3_9PSEU</name>
<organism evidence="3 4">
    <name type="scientific">Actinomycetospora chlora</name>
    <dbReference type="NCBI Taxonomy" id="663608"/>
    <lineage>
        <taxon>Bacteria</taxon>
        <taxon>Bacillati</taxon>
        <taxon>Actinomycetota</taxon>
        <taxon>Actinomycetes</taxon>
        <taxon>Pseudonocardiales</taxon>
        <taxon>Pseudonocardiaceae</taxon>
        <taxon>Actinomycetospora</taxon>
    </lineage>
</organism>
<proteinExistence type="predicted"/>
<evidence type="ECO:0000259" key="2">
    <source>
        <dbReference type="Pfam" id="PF20434"/>
    </source>
</evidence>
<evidence type="ECO:0000313" key="3">
    <source>
        <dbReference type="EMBL" id="GAA4813435.1"/>
    </source>
</evidence>
<dbReference type="InterPro" id="IPR049492">
    <property type="entry name" value="BD-FAE-like_dom"/>
</dbReference>
<keyword evidence="4" id="KW-1185">Reference proteome</keyword>
<keyword evidence="1" id="KW-0378">Hydrolase</keyword>
<dbReference type="SUPFAM" id="SSF53474">
    <property type="entry name" value="alpha/beta-Hydrolases"/>
    <property type="match status" value="1"/>
</dbReference>
<evidence type="ECO:0000313" key="4">
    <source>
        <dbReference type="Proteomes" id="UP001500928"/>
    </source>
</evidence>
<dbReference type="Gene3D" id="3.40.50.1820">
    <property type="entry name" value="alpha/beta hydrolase"/>
    <property type="match status" value="1"/>
</dbReference>
<accession>A0ABP9CPZ3</accession>
<comment type="caution">
    <text evidence="3">The sequence shown here is derived from an EMBL/GenBank/DDBJ whole genome shotgun (WGS) entry which is preliminary data.</text>
</comment>
<feature type="domain" description="BD-FAE-like" evidence="2">
    <location>
        <begin position="31"/>
        <end position="188"/>
    </location>
</feature>
<evidence type="ECO:0000256" key="1">
    <source>
        <dbReference type="ARBA" id="ARBA00022801"/>
    </source>
</evidence>
<dbReference type="InterPro" id="IPR050300">
    <property type="entry name" value="GDXG_lipolytic_enzyme"/>
</dbReference>
<dbReference type="Pfam" id="PF20434">
    <property type="entry name" value="BD-FAE"/>
    <property type="match status" value="1"/>
</dbReference>
<sequence length="234" mass="24106">MLCCVCADRLPYGDDPAQFVDVYRGDGGGSVVLLHGGFWRARVGLDHIAPVAADLHGRGHTVVNVEYRRVGQAPFPATLDDVEAALRLVEEGPAVVVGHSAGGHLAAWVASRVPVAGVVSLAGVLTLADAAREGIGEGAATDFVGGPPDELPDRYALADPVAHLPLGVPLRAVHARADDRVPFDTSVRYVEAARAAGDDAALVEVPGDHFTVADPTHASWPTVLGAIAEASGQG</sequence>
<protein>
    <recommendedName>
        <fullName evidence="2">BD-FAE-like domain-containing protein</fullName>
    </recommendedName>
</protein>